<gene>
    <name evidence="1" type="ORF">UC3_01170</name>
</gene>
<dbReference type="Gene3D" id="2.60.120.1390">
    <property type="match status" value="3"/>
</dbReference>
<dbReference type="Proteomes" id="UP000013785">
    <property type="component" value="Unassembled WGS sequence"/>
</dbReference>
<organism evidence="1 2">
    <name type="scientific">Enterococcus phoeniculicola ATCC BAA-412</name>
    <dbReference type="NCBI Taxonomy" id="1158610"/>
    <lineage>
        <taxon>Bacteria</taxon>
        <taxon>Bacillati</taxon>
        <taxon>Bacillota</taxon>
        <taxon>Bacilli</taxon>
        <taxon>Lactobacillales</taxon>
        <taxon>Enterococcaceae</taxon>
        <taxon>Enterococcus</taxon>
    </lineage>
</organism>
<dbReference type="OrthoDB" id="2518538at2"/>
<dbReference type="InterPro" id="IPR021345">
    <property type="entry name" value="DUF2961"/>
</dbReference>
<dbReference type="HOGENOM" id="CLU_026223_0_0_9"/>
<protein>
    <recommendedName>
        <fullName evidence="3">DUF2961 domain-containing protein</fullName>
    </recommendedName>
</protein>
<dbReference type="AlphaFoldDB" id="R3WTY5"/>
<evidence type="ECO:0000313" key="2">
    <source>
        <dbReference type="Proteomes" id="UP000013785"/>
    </source>
</evidence>
<evidence type="ECO:0008006" key="3">
    <source>
        <dbReference type="Google" id="ProtNLM"/>
    </source>
</evidence>
<reference evidence="1 2" key="1">
    <citation type="submission" date="2013-02" db="EMBL/GenBank/DDBJ databases">
        <title>The Genome Sequence of Enterococcus phoeniculicola BAA-412.</title>
        <authorList>
            <consortium name="The Broad Institute Genome Sequencing Platform"/>
            <consortium name="The Broad Institute Genome Sequencing Center for Infectious Disease"/>
            <person name="Earl A.M."/>
            <person name="Gilmore M.S."/>
            <person name="Lebreton F."/>
            <person name="Walker B."/>
            <person name="Young S.K."/>
            <person name="Zeng Q."/>
            <person name="Gargeya S."/>
            <person name="Fitzgerald M."/>
            <person name="Haas B."/>
            <person name="Abouelleil A."/>
            <person name="Alvarado L."/>
            <person name="Arachchi H.M."/>
            <person name="Berlin A.M."/>
            <person name="Chapman S.B."/>
            <person name="Dewar J."/>
            <person name="Goldberg J."/>
            <person name="Griggs A."/>
            <person name="Gujja S."/>
            <person name="Hansen M."/>
            <person name="Howarth C."/>
            <person name="Imamovic A."/>
            <person name="Larimer J."/>
            <person name="McCowan C."/>
            <person name="Murphy C."/>
            <person name="Neiman D."/>
            <person name="Pearson M."/>
            <person name="Priest M."/>
            <person name="Roberts A."/>
            <person name="Saif S."/>
            <person name="Shea T."/>
            <person name="Sisk P."/>
            <person name="Sykes S."/>
            <person name="Wortman J."/>
            <person name="Nusbaum C."/>
            <person name="Birren B."/>
        </authorList>
    </citation>
    <scope>NUCLEOTIDE SEQUENCE [LARGE SCALE GENOMIC DNA]</scope>
    <source>
        <strain evidence="1 2">ATCC BAA-412</strain>
    </source>
</reference>
<dbReference type="Pfam" id="PF11175">
    <property type="entry name" value="DUF2961"/>
    <property type="match status" value="2"/>
</dbReference>
<dbReference type="eggNOG" id="COG4030">
    <property type="taxonomic scope" value="Bacteria"/>
</dbReference>
<sequence>MTSRKKQLRIQKLLKRMSDMSTLAIPPKSAEKSGTFSSYDRASAYNADTDTYSNWGANEDADGFIRKEGEEVVVVELDGPGVIWRIWSAKPEMGAINFYFDGEEQPSYTRPFKKFFEQITDEVSPAGFPNLMPKLSGGYNSFFPIPFKKNVKITFSKNWGEYYHFTYTTFDDEEVPSFEELLSKEGMTELAKLDRDFFARGDRFEKDYACVENVIKSGRTTLLEETGAGAISYLGIDIHHERYTEKELIHLLRSSLINIYWDQQEIPSVSVPLGDFFGSAPGYNLMKTIGVGITEKRLYANWYMPFSSGVRIEIVNEGVLDYPLVMHYNMEPLTVDVASELLRFHAKWHTGDFQSINQDRFMPNGDRWPDWPVLTVEGKGRFCGMHLHVLDKWIEPGESSTWWYGHWDEKTIDWWWGEGDEKFFVDGEKFPSSFGTGSEDYFGYAWAAEPPFALFDSAYAAQSLMPVDGNGHTSILRLQVCDNVPFNTKFEAFMEKYKEEHWGDTNVNIHEVTPYWYQDISHMDTYDSPNLNQRMRTITDEEGEL</sequence>
<dbReference type="EMBL" id="AJAT01000012">
    <property type="protein sequence ID" value="EOL45280.1"/>
    <property type="molecule type" value="Genomic_DNA"/>
</dbReference>
<accession>R3WTY5</accession>
<dbReference type="PATRIC" id="fig|1158610.3.peg.1145"/>
<evidence type="ECO:0000313" key="1">
    <source>
        <dbReference type="EMBL" id="EOL45280.1"/>
    </source>
</evidence>
<proteinExistence type="predicted"/>
<name>R3WTY5_9ENTE</name>
<dbReference type="RefSeq" id="WP_010767838.1">
    <property type="nucleotide sequence ID" value="NZ_ASWE01000003.1"/>
</dbReference>
<dbReference type="STRING" id="154621.RV11_GL000798"/>
<comment type="caution">
    <text evidence="1">The sequence shown here is derived from an EMBL/GenBank/DDBJ whole genome shotgun (WGS) entry which is preliminary data.</text>
</comment>
<keyword evidence="2" id="KW-1185">Reference proteome</keyword>